<keyword evidence="1" id="KW-0812">Transmembrane</keyword>
<sequence length="180" mass="18956">MNLRILLRTWIVCLFALLPLLALLLVPQLMRSRAGSEQLLFLGTGLLLVLLTVAFVAAPVPSSVAAPEAGVWDRRTSMRTAAAVWRKRPGRASGALLAGIAVYALGQTVGYGVGVIVPYIEDNPAHLSDPTQSPWILHYPAYALQAVVLYLITAFAVAVYAALLRAAAPATALSAAASAP</sequence>
<reference evidence="2 3" key="1">
    <citation type="submission" date="2018-08" db="EMBL/GenBank/DDBJ databases">
        <title>Isolation, diversity and antifungal activity of Actinobacteria from cow dung.</title>
        <authorList>
            <person name="Ling L."/>
        </authorList>
    </citation>
    <scope>NUCLEOTIDE SEQUENCE [LARGE SCALE GENOMIC DNA]</scope>
    <source>
        <strain evidence="2 3">NEAU-LLE</strain>
    </source>
</reference>
<comment type="caution">
    <text evidence="2">The sequence shown here is derived from an EMBL/GenBank/DDBJ whole genome shotgun (WGS) entry which is preliminary data.</text>
</comment>
<feature type="transmembrane region" description="Helical" evidence="1">
    <location>
        <begin position="140"/>
        <end position="163"/>
    </location>
</feature>
<feature type="transmembrane region" description="Helical" evidence="1">
    <location>
        <begin position="38"/>
        <end position="58"/>
    </location>
</feature>
<dbReference type="Proteomes" id="UP000262172">
    <property type="component" value="Unassembled WGS sequence"/>
</dbReference>
<keyword evidence="1" id="KW-0472">Membrane</keyword>
<accession>A0A371NQ84</accession>
<feature type="transmembrane region" description="Helical" evidence="1">
    <location>
        <begin position="7"/>
        <end position="26"/>
    </location>
</feature>
<gene>
    <name evidence="2" type="ORF">DY023_15530</name>
</gene>
<proteinExistence type="predicted"/>
<keyword evidence="3" id="KW-1185">Reference proteome</keyword>
<evidence type="ECO:0000313" key="2">
    <source>
        <dbReference type="EMBL" id="REJ04310.1"/>
    </source>
</evidence>
<feature type="transmembrane region" description="Helical" evidence="1">
    <location>
        <begin position="95"/>
        <end position="120"/>
    </location>
</feature>
<dbReference type="RefSeq" id="WP_116243252.1">
    <property type="nucleotide sequence ID" value="NZ_QUAB01000047.1"/>
</dbReference>
<organism evidence="2 3">
    <name type="scientific">Microbacterium bovistercoris</name>
    <dbReference type="NCBI Taxonomy" id="2293570"/>
    <lineage>
        <taxon>Bacteria</taxon>
        <taxon>Bacillati</taxon>
        <taxon>Actinomycetota</taxon>
        <taxon>Actinomycetes</taxon>
        <taxon>Micrococcales</taxon>
        <taxon>Microbacteriaceae</taxon>
        <taxon>Microbacterium</taxon>
    </lineage>
</organism>
<evidence type="ECO:0000313" key="3">
    <source>
        <dbReference type="Proteomes" id="UP000262172"/>
    </source>
</evidence>
<dbReference type="OrthoDB" id="5125558at2"/>
<name>A0A371NQ84_9MICO</name>
<protein>
    <submittedName>
        <fullName evidence="2">Uncharacterized protein</fullName>
    </submittedName>
</protein>
<dbReference type="EMBL" id="QUAB01000047">
    <property type="protein sequence ID" value="REJ04310.1"/>
    <property type="molecule type" value="Genomic_DNA"/>
</dbReference>
<dbReference type="AlphaFoldDB" id="A0A371NQ84"/>
<keyword evidence="1" id="KW-1133">Transmembrane helix</keyword>
<evidence type="ECO:0000256" key="1">
    <source>
        <dbReference type="SAM" id="Phobius"/>
    </source>
</evidence>